<evidence type="ECO:0000256" key="8">
    <source>
        <dbReference type="SAM" id="MobiDB-lite"/>
    </source>
</evidence>
<dbReference type="GO" id="GO:0009103">
    <property type="term" value="P:lipopolysaccharide biosynthetic process"/>
    <property type="evidence" value="ECO:0007669"/>
    <property type="project" value="UniProtKB-ARBA"/>
</dbReference>
<evidence type="ECO:0000313" key="12">
    <source>
        <dbReference type="Proteomes" id="UP000318509"/>
    </source>
</evidence>
<sequence length="568" mass="61437">MNTGVSTVPCGVCSSPARAPVSRSTWTTSKRTVTARSIPSNTEGRISGRPKGDGSMLRADPPSPQRPPGPSPHDVVSPRVILAGILAVAAVLRFTMLGAPSFSYDEIVVVAMARARWHDLLPMLRVGEFHPPLYYLFMKAWADLAGVGETAFRFPSACFGLAAVGLTYALARRVASEPVSLLGALFVAVSPFHIMVSQEARMYALLGMLVMASTLALTAGVERGGIGRWAAYAVASTLMVYTQYIGALVLLAHGVWVAAVERGRLARWMAAAAAAAALYAPWIPSLWAQAFHLHGTLQSLGSAVTARDPGDLLGLIAFGGSLFGMAGYLFPGTLGPAGQFAVLLPFLVILWRGGAALASDRRRLAFLGLPPLVAVAATFALALANHYYYPRWLSFLVPFYAAFLAAGIVEIAQRSHRWRDPAAAVLTVGVLLYSAPVLARLYSDPGFNRFQWRAAASLVEHQGKPGDFFLYVNNATRSAFTFYYREPHPSLTLTAANLVPGGDREYAFTDLRARELAQRHPRVWLIVSIPFTRSMQAQLFPALDRAFRVAGSRQYTGTGIYLLERKPR</sequence>
<reference evidence="11 12" key="1">
    <citation type="journal article" date="2019" name="Nat. Microbiol.">
        <title>Mediterranean grassland soil C-N compound turnover is dependent on rainfall and depth, and is mediated by genomically divergent microorganisms.</title>
        <authorList>
            <person name="Diamond S."/>
            <person name="Andeer P.F."/>
            <person name="Li Z."/>
            <person name="Crits-Christoph A."/>
            <person name="Burstein D."/>
            <person name="Anantharaman K."/>
            <person name="Lane K.R."/>
            <person name="Thomas B.C."/>
            <person name="Pan C."/>
            <person name="Northen T.R."/>
            <person name="Banfield J.F."/>
        </authorList>
    </citation>
    <scope>NUCLEOTIDE SEQUENCE [LARGE SCALE GENOMIC DNA]</scope>
    <source>
        <strain evidence="11">NP_3</strain>
    </source>
</reference>
<feature type="transmembrane region" description="Helical" evidence="9">
    <location>
        <begin position="337"/>
        <end position="357"/>
    </location>
</feature>
<protein>
    <recommendedName>
        <fullName evidence="10">Glycosyltransferase RgtA/B/C/D-like domain-containing protein</fullName>
    </recommendedName>
</protein>
<feature type="transmembrane region" description="Helical" evidence="9">
    <location>
        <begin position="202"/>
        <end position="221"/>
    </location>
</feature>
<evidence type="ECO:0000256" key="4">
    <source>
        <dbReference type="ARBA" id="ARBA00022679"/>
    </source>
</evidence>
<name>A0A537K1C7_9BACT</name>
<gene>
    <name evidence="11" type="ORF">E6H00_09435</name>
</gene>
<dbReference type="InterPro" id="IPR038731">
    <property type="entry name" value="RgtA/B/C-like"/>
</dbReference>
<feature type="transmembrane region" description="Helical" evidence="9">
    <location>
        <begin position="421"/>
        <end position="442"/>
    </location>
</feature>
<feature type="transmembrane region" description="Helical" evidence="9">
    <location>
        <begin position="233"/>
        <end position="256"/>
    </location>
</feature>
<evidence type="ECO:0000256" key="2">
    <source>
        <dbReference type="ARBA" id="ARBA00022475"/>
    </source>
</evidence>
<dbReference type="GO" id="GO:0010041">
    <property type="term" value="P:response to iron(III) ion"/>
    <property type="evidence" value="ECO:0007669"/>
    <property type="project" value="TreeGrafter"/>
</dbReference>
<dbReference type="GO" id="GO:0005886">
    <property type="term" value="C:plasma membrane"/>
    <property type="evidence" value="ECO:0007669"/>
    <property type="project" value="UniProtKB-SubCell"/>
</dbReference>
<keyword evidence="2" id="KW-1003">Cell membrane</keyword>
<evidence type="ECO:0000256" key="9">
    <source>
        <dbReference type="SAM" id="Phobius"/>
    </source>
</evidence>
<feature type="region of interest" description="Disordered" evidence="8">
    <location>
        <begin position="1"/>
        <end position="74"/>
    </location>
</feature>
<evidence type="ECO:0000256" key="5">
    <source>
        <dbReference type="ARBA" id="ARBA00022692"/>
    </source>
</evidence>
<evidence type="ECO:0000313" key="11">
    <source>
        <dbReference type="EMBL" id="TMI89564.1"/>
    </source>
</evidence>
<evidence type="ECO:0000256" key="1">
    <source>
        <dbReference type="ARBA" id="ARBA00004651"/>
    </source>
</evidence>
<evidence type="ECO:0000259" key="10">
    <source>
        <dbReference type="Pfam" id="PF13231"/>
    </source>
</evidence>
<keyword evidence="3" id="KW-0328">Glycosyltransferase</keyword>
<feature type="transmembrane region" description="Helical" evidence="9">
    <location>
        <begin position="178"/>
        <end position="196"/>
    </location>
</feature>
<organism evidence="11 12">
    <name type="scientific">Candidatus Segetimicrobium genomatis</name>
    <dbReference type="NCBI Taxonomy" id="2569760"/>
    <lineage>
        <taxon>Bacteria</taxon>
        <taxon>Bacillati</taxon>
        <taxon>Candidatus Sysuimicrobiota</taxon>
        <taxon>Candidatus Sysuimicrobiia</taxon>
        <taxon>Candidatus Sysuimicrobiales</taxon>
        <taxon>Candidatus Segetimicrobiaceae</taxon>
        <taxon>Candidatus Segetimicrobium</taxon>
    </lineage>
</organism>
<feature type="transmembrane region" description="Helical" evidence="9">
    <location>
        <begin position="364"/>
        <end position="383"/>
    </location>
</feature>
<comment type="caution">
    <text evidence="11">The sequence shown here is derived from an EMBL/GenBank/DDBJ whole genome shotgun (WGS) entry which is preliminary data.</text>
</comment>
<keyword evidence="7 9" id="KW-0472">Membrane</keyword>
<keyword evidence="5 9" id="KW-0812">Transmembrane</keyword>
<feature type="transmembrane region" description="Helical" evidence="9">
    <location>
        <begin position="389"/>
        <end position="409"/>
    </location>
</feature>
<feature type="compositionally biased region" description="Pro residues" evidence="8">
    <location>
        <begin position="61"/>
        <end position="71"/>
    </location>
</feature>
<dbReference type="AlphaFoldDB" id="A0A537K1C7"/>
<dbReference type="Proteomes" id="UP000318509">
    <property type="component" value="Unassembled WGS sequence"/>
</dbReference>
<evidence type="ECO:0000256" key="6">
    <source>
        <dbReference type="ARBA" id="ARBA00022989"/>
    </source>
</evidence>
<evidence type="ECO:0000256" key="7">
    <source>
        <dbReference type="ARBA" id="ARBA00023136"/>
    </source>
</evidence>
<comment type="subcellular location">
    <subcellularLocation>
        <location evidence="1">Cell membrane</location>
        <topology evidence="1">Multi-pass membrane protein</topology>
    </subcellularLocation>
</comment>
<keyword evidence="6 9" id="KW-1133">Transmembrane helix</keyword>
<feature type="domain" description="Glycosyltransferase RgtA/B/C/D-like" evidence="10">
    <location>
        <begin position="130"/>
        <end position="279"/>
    </location>
</feature>
<feature type="compositionally biased region" description="Polar residues" evidence="8">
    <location>
        <begin position="22"/>
        <end position="44"/>
    </location>
</feature>
<dbReference type="PANTHER" id="PTHR33908">
    <property type="entry name" value="MANNOSYLTRANSFERASE YKCB-RELATED"/>
    <property type="match status" value="1"/>
</dbReference>
<dbReference type="Pfam" id="PF13231">
    <property type="entry name" value="PMT_2"/>
    <property type="match status" value="1"/>
</dbReference>
<dbReference type="InterPro" id="IPR050297">
    <property type="entry name" value="LipidA_mod_glycosyltrf_83"/>
</dbReference>
<accession>A0A537K1C7</accession>
<keyword evidence="4" id="KW-0808">Transferase</keyword>
<dbReference type="GO" id="GO:0016763">
    <property type="term" value="F:pentosyltransferase activity"/>
    <property type="evidence" value="ECO:0007669"/>
    <property type="project" value="TreeGrafter"/>
</dbReference>
<evidence type="ECO:0000256" key="3">
    <source>
        <dbReference type="ARBA" id="ARBA00022676"/>
    </source>
</evidence>
<feature type="transmembrane region" description="Helical" evidence="9">
    <location>
        <begin position="80"/>
        <end position="99"/>
    </location>
</feature>
<proteinExistence type="predicted"/>
<dbReference type="EMBL" id="VBAK01000121">
    <property type="protein sequence ID" value="TMI89564.1"/>
    <property type="molecule type" value="Genomic_DNA"/>
</dbReference>
<dbReference type="PANTHER" id="PTHR33908:SF3">
    <property type="entry name" value="UNDECAPRENYL PHOSPHATE-ALPHA-4-AMINO-4-DEOXY-L-ARABINOSE ARABINOSYL TRANSFERASE"/>
    <property type="match status" value="1"/>
</dbReference>
<feature type="transmembrane region" description="Helical" evidence="9">
    <location>
        <begin position="268"/>
        <end position="291"/>
    </location>
</feature>